<organism evidence="7 8">
    <name type="scientific">Allokutzneria albata</name>
    <name type="common">Kibdelosporangium albatum</name>
    <dbReference type="NCBI Taxonomy" id="211114"/>
    <lineage>
        <taxon>Bacteria</taxon>
        <taxon>Bacillati</taxon>
        <taxon>Actinomycetota</taxon>
        <taxon>Actinomycetes</taxon>
        <taxon>Pseudonocardiales</taxon>
        <taxon>Pseudonocardiaceae</taxon>
        <taxon>Allokutzneria</taxon>
    </lineage>
</organism>
<protein>
    <submittedName>
        <fullName evidence="7">AraC-type DNA-binding protein</fullName>
    </submittedName>
</protein>
<dbReference type="SUPFAM" id="SSF46689">
    <property type="entry name" value="Homeodomain-like"/>
    <property type="match status" value="2"/>
</dbReference>
<dbReference type="InterPro" id="IPR037923">
    <property type="entry name" value="HTH-like"/>
</dbReference>
<dbReference type="eggNOG" id="COG2207">
    <property type="taxonomic scope" value="Bacteria"/>
</dbReference>
<sequence length="266" mass="29626">MTHLNSPPTFWRCEPSWSWHSRPLGDHLLWCVLDGRGHMSLGDRCSELEPGFCAVFRPGDAPIAGHNPGRRLLVFGMHFDTAEDIATDPRWVQLGDLSLLTSLARLADRSHQRGDALGTRQTLLCLEQLVALVHAELTAPPREKVDRVLDEITETIRQDPRRRWSVTELAARAALSRAQFTRRFIAHTGLTPTRFQINARIERAHHLLSETGMSVTQVASALGYADLAYFSRQYRQHTGHPPTWCAGTSGVHEPPPTGPAPCAAPE</sequence>
<dbReference type="GO" id="GO:0003700">
    <property type="term" value="F:DNA-binding transcription factor activity"/>
    <property type="evidence" value="ECO:0007669"/>
    <property type="project" value="InterPro"/>
</dbReference>
<dbReference type="SUPFAM" id="SSF51215">
    <property type="entry name" value="Regulatory protein AraC"/>
    <property type="match status" value="1"/>
</dbReference>
<dbReference type="InterPro" id="IPR009057">
    <property type="entry name" value="Homeodomain-like_sf"/>
</dbReference>
<evidence type="ECO:0000256" key="3">
    <source>
        <dbReference type="ARBA" id="ARBA00023159"/>
    </source>
</evidence>
<accession>A0A1G9V7V9</accession>
<reference evidence="7 8" key="1">
    <citation type="submission" date="2016-10" db="EMBL/GenBank/DDBJ databases">
        <authorList>
            <person name="de Groot N.N."/>
        </authorList>
    </citation>
    <scope>NUCLEOTIDE SEQUENCE [LARGE SCALE GENOMIC DNA]</scope>
    <source>
        <strain evidence="7 8">DSM 44149</strain>
    </source>
</reference>
<keyword evidence="2 7" id="KW-0238">DNA-binding</keyword>
<evidence type="ECO:0000259" key="6">
    <source>
        <dbReference type="PROSITE" id="PS01124"/>
    </source>
</evidence>
<dbReference type="EMBL" id="LT629701">
    <property type="protein sequence ID" value="SDM68183.1"/>
    <property type="molecule type" value="Genomic_DNA"/>
</dbReference>
<gene>
    <name evidence="7" type="ORF">SAMN04489726_2881</name>
</gene>
<dbReference type="OrthoDB" id="9799345at2"/>
<dbReference type="SMART" id="SM00342">
    <property type="entry name" value="HTH_ARAC"/>
    <property type="match status" value="1"/>
</dbReference>
<dbReference type="PROSITE" id="PS00041">
    <property type="entry name" value="HTH_ARAC_FAMILY_1"/>
    <property type="match status" value="1"/>
</dbReference>
<keyword evidence="1" id="KW-0805">Transcription regulation</keyword>
<feature type="domain" description="HTH araC/xylS-type" evidence="6">
    <location>
        <begin position="150"/>
        <end position="243"/>
    </location>
</feature>
<dbReference type="Gene3D" id="1.10.10.60">
    <property type="entry name" value="Homeodomain-like"/>
    <property type="match status" value="2"/>
</dbReference>
<evidence type="ECO:0000256" key="4">
    <source>
        <dbReference type="ARBA" id="ARBA00023163"/>
    </source>
</evidence>
<dbReference type="Pfam" id="PF12833">
    <property type="entry name" value="HTH_18"/>
    <property type="match status" value="1"/>
</dbReference>
<dbReference type="RefSeq" id="WP_052407656.1">
    <property type="nucleotide sequence ID" value="NZ_JOEF01000018.1"/>
</dbReference>
<dbReference type="PROSITE" id="PS01124">
    <property type="entry name" value="HTH_ARAC_FAMILY_2"/>
    <property type="match status" value="1"/>
</dbReference>
<keyword evidence="3" id="KW-0010">Activator</keyword>
<feature type="region of interest" description="Disordered" evidence="5">
    <location>
        <begin position="245"/>
        <end position="266"/>
    </location>
</feature>
<keyword evidence="4" id="KW-0804">Transcription</keyword>
<dbReference type="GO" id="GO:0043565">
    <property type="term" value="F:sequence-specific DNA binding"/>
    <property type="evidence" value="ECO:0007669"/>
    <property type="project" value="InterPro"/>
</dbReference>
<dbReference type="InterPro" id="IPR050204">
    <property type="entry name" value="AraC_XylS_family_regulators"/>
</dbReference>
<dbReference type="AlphaFoldDB" id="A0A1G9V7V9"/>
<proteinExistence type="predicted"/>
<evidence type="ECO:0000313" key="7">
    <source>
        <dbReference type="EMBL" id="SDM68183.1"/>
    </source>
</evidence>
<evidence type="ECO:0000256" key="1">
    <source>
        <dbReference type="ARBA" id="ARBA00023015"/>
    </source>
</evidence>
<evidence type="ECO:0000313" key="8">
    <source>
        <dbReference type="Proteomes" id="UP000183376"/>
    </source>
</evidence>
<dbReference type="InterPro" id="IPR018060">
    <property type="entry name" value="HTH_AraC"/>
</dbReference>
<feature type="compositionally biased region" description="Pro residues" evidence="5">
    <location>
        <begin position="253"/>
        <end position="266"/>
    </location>
</feature>
<dbReference type="Proteomes" id="UP000183376">
    <property type="component" value="Chromosome I"/>
</dbReference>
<evidence type="ECO:0000256" key="5">
    <source>
        <dbReference type="SAM" id="MobiDB-lite"/>
    </source>
</evidence>
<name>A0A1G9V7V9_ALLAB</name>
<dbReference type="InterPro" id="IPR018062">
    <property type="entry name" value="HTH_AraC-typ_CS"/>
</dbReference>
<dbReference type="PANTHER" id="PTHR46796">
    <property type="entry name" value="HTH-TYPE TRANSCRIPTIONAL ACTIVATOR RHAS-RELATED"/>
    <property type="match status" value="1"/>
</dbReference>
<evidence type="ECO:0000256" key="2">
    <source>
        <dbReference type="ARBA" id="ARBA00023125"/>
    </source>
</evidence>
<keyword evidence="8" id="KW-1185">Reference proteome</keyword>
<dbReference type="STRING" id="211114.SAMN04489726_2881"/>